<dbReference type="InParanoid" id="A0A1Z5JWU1"/>
<accession>A0A1Z5JWU1</accession>
<keyword evidence="1" id="KW-0812">Transmembrane</keyword>
<protein>
    <submittedName>
        <fullName evidence="2">Uncharacterized protein</fullName>
    </submittedName>
</protein>
<evidence type="ECO:0000313" key="3">
    <source>
        <dbReference type="Proteomes" id="UP000198406"/>
    </source>
</evidence>
<comment type="caution">
    <text evidence="2">The sequence shown here is derived from an EMBL/GenBank/DDBJ whole genome shotgun (WGS) entry which is preliminary data.</text>
</comment>
<evidence type="ECO:0000256" key="1">
    <source>
        <dbReference type="SAM" id="Phobius"/>
    </source>
</evidence>
<name>A0A1Z5JWU1_FISSO</name>
<sequence length="369" mass="42244">MYQPYQKSRIDLAEDGDQQDETSELVSGRKNIRAIRVSFRWALAFSLLCCCCMWVVSTVTKFVEYWPTERERDIAETHGLTLTVETTKNIREAQRIADSFRAARLIDFDPKNKYARKITDDHGQTHYMPVADGCEATVMIVRHCEKGDIREHCSYEGFERSVFLASLFGDEKNDRWPMPSYIFALSPSGRDNARKMNFREIETVEPLATKAGVTIDDSYPVHRAVEMTNEILTFLQSGQMCGKLTVISWKHSEIAHLARKLGCGPFEGCPLDYKGRTFDDVWQIKYVYRAAEHSNRKSLKLATKPSWHVFGSVQAQNFDPLQVSKMFGDYVPGGRERGGGWKKAEKDYPERKTVRDAHAWQATHVGFTA</sequence>
<feature type="transmembrane region" description="Helical" evidence="1">
    <location>
        <begin position="37"/>
        <end position="56"/>
    </location>
</feature>
<dbReference type="EMBL" id="BDSP01000127">
    <property type="protein sequence ID" value="GAX18336.1"/>
    <property type="molecule type" value="Genomic_DNA"/>
</dbReference>
<dbReference type="AlphaFoldDB" id="A0A1Z5JWU1"/>
<keyword evidence="1" id="KW-0472">Membrane</keyword>
<keyword evidence="1" id="KW-1133">Transmembrane helix</keyword>
<evidence type="ECO:0000313" key="2">
    <source>
        <dbReference type="EMBL" id="GAX18336.1"/>
    </source>
</evidence>
<keyword evidence="3" id="KW-1185">Reference proteome</keyword>
<reference evidence="2 3" key="1">
    <citation type="journal article" date="2015" name="Plant Cell">
        <title>Oil accumulation by the oleaginous diatom Fistulifera solaris as revealed by the genome and transcriptome.</title>
        <authorList>
            <person name="Tanaka T."/>
            <person name="Maeda Y."/>
            <person name="Veluchamy A."/>
            <person name="Tanaka M."/>
            <person name="Abida H."/>
            <person name="Marechal E."/>
            <person name="Bowler C."/>
            <person name="Muto M."/>
            <person name="Sunaga Y."/>
            <person name="Tanaka M."/>
            <person name="Yoshino T."/>
            <person name="Taniguchi T."/>
            <person name="Fukuda Y."/>
            <person name="Nemoto M."/>
            <person name="Matsumoto M."/>
            <person name="Wong P.S."/>
            <person name="Aburatani S."/>
            <person name="Fujibuchi W."/>
        </authorList>
    </citation>
    <scope>NUCLEOTIDE SEQUENCE [LARGE SCALE GENOMIC DNA]</scope>
    <source>
        <strain evidence="2 3">JPCC DA0580</strain>
    </source>
</reference>
<organism evidence="2 3">
    <name type="scientific">Fistulifera solaris</name>
    <name type="common">Oleaginous diatom</name>
    <dbReference type="NCBI Taxonomy" id="1519565"/>
    <lineage>
        <taxon>Eukaryota</taxon>
        <taxon>Sar</taxon>
        <taxon>Stramenopiles</taxon>
        <taxon>Ochrophyta</taxon>
        <taxon>Bacillariophyta</taxon>
        <taxon>Bacillariophyceae</taxon>
        <taxon>Bacillariophycidae</taxon>
        <taxon>Naviculales</taxon>
        <taxon>Naviculaceae</taxon>
        <taxon>Fistulifera</taxon>
    </lineage>
</organism>
<proteinExistence type="predicted"/>
<dbReference type="OrthoDB" id="41854at2759"/>
<gene>
    <name evidence="2" type="ORF">FisN_23Hh230</name>
</gene>
<dbReference type="Proteomes" id="UP000198406">
    <property type="component" value="Unassembled WGS sequence"/>
</dbReference>